<evidence type="ECO:0000313" key="8">
    <source>
        <dbReference type="Proteomes" id="UP000261257"/>
    </source>
</evidence>
<evidence type="ECO:0000313" key="7">
    <source>
        <dbReference type="Proteomes" id="UP000095651"/>
    </source>
</evidence>
<dbReference type="InterPro" id="IPR005650">
    <property type="entry name" value="BlaI_family"/>
</dbReference>
<name>A0A173X313_9FIRM</name>
<dbReference type="Proteomes" id="UP000095651">
    <property type="component" value="Unassembled WGS sequence"/>
</dbReference>
<comment type="similarity">
    <text evidence="1">Belongs to the BlaI transcriptional regulatory family.</text>
</comment>
<keyword evidence="3" id="KW-0238">DNA-binding</keyword>
<evidence type="ECO:0000256" key="4">
    <source>
        <dbReference type="ARBA" id="ARBA00023163"/>
    </source>
</evidence>
<dbReference type="GO" id="GO:0045892">
    <property type="term" value="P:negative regulation of DNA-templated transcription"/>
    <property type="evidence" value="ECO:0007669"/>
    <property type="project" value="InterPro"/>
</dbReference>
<dbReference type="InterPro" id="IPR036390">
    <property type="entry name" value="WH_DNA-bd_sf"/>
</dbReference>
<dbReference type="Proteomes" id="UP000261257">
    <property type="component" value="Unassembled WGS sequence"/>
</dbReference>
<dbReference type="SUPFAM" id="SSF46785">
    <property type="entry name" value="Winged helix' DNA-binding domain"/>
    <property type="match status" value="1"/>
</dbReference>
<protein>
    <submittedName>
        <fullName evidence="5 6">CopY family transcriptional regulator</fullName>
    </submittedName>
</protein>
<sequence>MEEIQGMSDAEKEIMEIIWNSGGSIYIAELLEKAEENGRGWKRTTIRTFITRLMEKGFIISTRRGRMSEYTAAVTREEYLSGQAHTFVREYFDGSVKHLLTSLFGQEQLDSEAADELQRFWEKCKEES</sequence>
<reference evidence="5 7" key="1">
    <citation type="submission" date="2015-09" db="EMBL/GenBank/DDBJ databases">
        <authorList>
            <consortium name="Pathogen Informatics"/>
        </authorList>
    </citation>
    <scope>NUCLEOTIDE SEQUENCE [LARGE SCALE GENOMIC DNA]</scope>
    <source>
        <strain evidence="5 7">2789STDY5608850</strain>
    </source>
</reference>
<dbReference type="PIRSF" id="PIRSF019455">
    <property type="entry name" value="CopR_AtkY"/>
    <property type="match status" value="1"/>
</dbReference>
<dbReference type="Pfam" id="PF03965">
    <property type="entry name" value="Penicillinase_R"/>
    <property type="match status" value="1"/>
</dbReference>
<dbReference type="Gene3D" id="1.10.10.10">
    <property type="entry name" value="Winged helix-like DNA-binding domain superfamily/Winged helix DNA-binding domain"/>
    <property type="match status" value="1"/>
</dbReference>
<dbReference type="RefSeq" id="WP_055652698.1">
    <property type="nucleotide sequence ID" value="NZ_CABIXC010000001.1"/>
</dbReference>
<gene>
    <name evidence="5" type="primary">blaI_1</name>
    <name evidence="6" type="ORF">DXC39_00150</name>
    <name evidence="5" type="ORF">ERS852407_00261</name>
</gene>
<proteinExistence type="inferred from homology"/>
<evidence type="ECO:0000256" key="3">
    <source>
        <dbReference type="ARBA" id="ARBA00023125"/>
    </source>
</evidence>
<dbReference type="GO" id="GO:0003677">
    <property type="term" value="F:DNA binding"/>
    <property type="evidence" value="ECO:0007669"/>
    <property type="project" value="UniProtKB-KW"/>
</dbReference>
<evidence type="ECO:0000256" key="1">
    <source>
        <dbReference type="ARBA" id="ARBA00011046"/>
    </source>
</evidence>
<dbReference type="Gene3D" id="1.10.4040.10">
    <property type="entry name" value="Penicillinase repressor domain"/>
    <property type="match status" value="1"/>
</dbReference>
<dbReference type="EMBL" id="CYZE01000001">
    <property type="protein sequence ID" value="CUN46093.1"/>
    <property type="molecule type" value="Genomic_DNA"/>
</dbReference>
<organism evidence="5 7">
    <name type="scientific">Hungatella hathewayi</name>
    <dbReference type="NCBI Taxonomy" id="154046"/>
    <lineage>
        <taxon>Bacteria</taxon>
        <taxon>Bacillati</taxon>
        <taxon>Bacillota</taxon>
        <taxon>Clostridia</taxon>
        <taxon>Lachnospirales</taxon>
        <taxon>Lachnospiraceae</taxon>
        <taxon>Hungatella</taxon>
    </lineage>
</organism>
<keyword evidence="2" id="KW-0805">Transcription regulation</keyword>
<evidence type="ECO:0000256" key="2">
    <source>
        <dbReference type="ARBA" id="ARBA00023015"/>
    </source>
</evidence>
<dbReference type="EMBL" id="QSSQ01000001">
    <property type="protein sequence ID" value="RGM08419.1"/>
    <property type="molecule type" value="Genomic_DNA"/>
</dbReference>
<keyword evidence="4" id="KW-0804">Transcription</keyword>
<dbReference type="AlphaFoldDB" id="A0A173X313"/>
<dbReference type="InterPro" id="IPR036388">
    <property type="entry name" value="WH-like_DNA-bd_sf"/>
</dbReference>
<evidence type="ECO:0000313" key="5">
    <source>
        <dbReference type="EMBL" id="CUN46093.1"/>
    </source>
</evidence>
<accession>A0A173X313</accession>
<evidence type="ECO:0000313" key="6">
    <source>
        <dbReference type="EMBL" id="RGM08419.1"/>
    </source>
</evidence>
<reference evidence="6 8" key="2">
    <citation type="submission" date="2018-08" db="EMBL/GenBank/DDBJ databases">
        <title>A genome reference for cultivated species of the human gut microbiota.</title>
        <authorList>
            <person name="Zou Y."/>
            <person name="Xue W."/>
            <person name="Luo G."/>
        </authorList>
    </citation>
    <scope>NUCLEOTIDE SEQUENCE [LARGE SCALE GENOMIC DNA]</scope>
    <source>
        <strain evidence="6 8">TF05-11AC</strain>
    </source>
</reference>